<reference evidence="6" key="1">
    <citation type="journal article" date="2022" name="Proc. Natl. Acad. Sci. U.S.A.">
        <title>Life cycle and functional genomics of the unicellular red alga Galdieria for elucidating algal and plant evolution and industrial use.</title>
        <authorList>
            <person name="Hirooka S."/>
            <person name="Itabashi T."/>
            <person name="Ichinose T.M."/>
            <person name="Onuma R."/>
            <person name="Fujiwara T."/>
            <person name="Yamashita S."/>
            <person name="Jong L.W."/>
            <person name="Tomita R."/>
            <person name="Iwane A.H."/>
            <person name="Miyagishima S.Y."/>
        </authorList>
    </citation>
    <scope>NUCLEOTIDE SEQUENCE</scope>
    <source>
        <strain evidence="6">NBRC 102759</strain>
    </source>
</reference>
<dbReference type="PANTHER" id="PTHR42913:SF4">
    <property type="entry name" value="ALTERNATIVE NAD(P)H-UBIQUINONE OXIDOREDUCTASE C1, CHLOROPLASTIC_MITOCHONDRIAL"/>
    <property type="match status" value="1"/>
</dbReference>
<evidence type="ECO:0000313" key="6">
    <source>
        <dbReference type="EMBL" id="GJQ11676.1"/>
    </source>
</evidence>
<dbReference type="Pfam" id="PF07992">
    <property type="entry name" value="Pyr_redox_2"/>
    <property type="match status" value="1"/>
</dbReference>
<keyword evidence="3" id="KW-0274">FAD</keyword>
<evidence type="ECO:0000256" key="4">
    <source>
        <dbReference type="ARBA" id="ARBA00023002"/>
    </source>
</evidence>
<feature type="domain" description="FAD/NAD(P)-binding" evidence="5">
    <location>
        <begin position="68"/>
        <end position="385"/>
    </location>
</feature>
<keyword evidence="2" id="KW-0285">Flavoprotein</keyword>
<dbReference type="InterPro" id="IPR023753">
    <property type="entry name" value="FAD/NAD-binding_dom"/>
</dbReference>
<keyword evidence="7" id="KW-1185">Reference proteome</keyword>
<dbReference type="AlphaFoldDB" id="A0A9C7PW92"/>
<evidence type="ECO:0000256" key="3">
    <source>
        <dbReference type="ARBA" id="ARBA00022827"/>
    </source>
</evidence>
<name>A0A9C7PW92_9RHOD</name>
<gene>
    <name evidence="6" type="ORF">GpartN1_g3467.t1</name>
</gene>
<dbReference type="SUPFAM" id="SSF51905">
    <property type="entry name" value="FAD/NAD(P)-binding domain"/>
    <property type="match status" value="2"/>
</dbReference>
<evidence type="ECO:0000256" key="2">
    <source>
        <dbReference type="ARBA" id="ARBA00022630"/>
    </source>
</evidence>
<dbReference type="Gene3D" id="3.50.50.100">
    <property type="match status" value="1"/>
</dbReference>
<comment type="caution">
    <text evidence="6">The sequence shown here is derived from an EMBL/GenBank/DDBJ whole genome shotgun (WGS) entry which is preliminary data.</text>
</comment>
<keyword evidence="4" id="KW-0560">Oxidoreductase</keyword>
<dbReference type="OrthoDB" id="5376590at2759"/>
<dbReference type="InterPro" id="IPR036188">
    <property type="entry name" value="FAD/NAD-bd_sf"/>
</dbReference>
<sequence length="475" mass="53395">MLLAYVCGMCRWKVSFDCFSRTCFLNSTRFLFPSKRRQVLTRHLHLSCIYTSGEKSVNSSKKPVLHPKITILGGGFGGLYTALFLSRYPWTRLTRPKITLVDRSERFVFLPMLYELAFGQLDKWQVAPTFSQLLQGTDIDFVLGQVEKVDVQGSTCEIFSTKHGHKVLQHDRLVIAIGTEPSLSSVPGADKYTLPFRTLEHAELLKQKLANLTKIRRQQGREPIIFVIGGSYSGVELASNVAEYFQGKAKVYIVDRGSRLLDAASDHNRNIALQTLRSWNVETLLGMEVSCVTEDAVLLKSVEEPFQEPQKKFDVDLVLWTAGFKPSSWLSFVELEKDSTGRILTSSTLQANGHEDIFVLGDAAAVTDVNGQKCKATAQVAIQQAQCAAWNIWASLCNKKPIPFRYEHLGELMTLGKYNGTAEVFGIPLSGTSAQVTRRLAYLYRMPTHLHRWKVGQNWVLKPVGCLFDNFSFPL</sequence>
<accession>A0A9C7PW92</accession>
<dbReference type="GO" id="GO:0019646">
    <property type="term" value="P:aerobic electron transport chain"/>
    <property type="evidence" value="ECO:0007669"/>
    <property type="project" value="TreeGrafter"/>
</dbReference>
<dbReference type="PRINTS" id="PR00368">
    <property type="entry name" value="FADPNR"/>
</dbReference>
<evidence type="ECO:0000259" key="5">
    <source>
        <dbReference type="Pfam" id="PF07992"/>
    </source>
</evidence>
<evidence type="ECO:0000313" key="7">
    <source>
        <dbReference type="Proteomes" id="UP001061958"/>
    </source>
</evidence>
<dbReference type="GO" id="GO:0003955">
    <property type="term" value="F:NAD(P)H dehydrogenase (quinone) activity"/>
    <property type="evidence" value="ECO:0007669"/>
    <property type="project" value="TreeGrafter"/>
</dbReference>
<dbReference type="InterPro" id="IPR051169">
    <property type="entry name" value="NADH-Q_oxidoreductase"/>
</dbReference>
<comment type="cofactor">
    <cofactor evidence="1">
        <name>FAD</name>
        <dbReference type="ChEBI" id="CHEBI:57692"/>
    </cofactor>
</comment>
<dbReference type="PANTHER" id="PTHR42913">
    <property type="entry name" value="APOPTOSIS-INDUCING FACTOR 1"/>
    <property type="match status" value="1"/>
</dbReference>
<dbReference type="PRINTS" id="PR00411">
    <property type="entry name" value="PNDRDTASEI"/>
</dbReference>
<proteinExistence type="predicted"/>
<evidence type="ECO:0000256" key="1">
    <source>
        <dbReference type="ARBA" id="ARBA00001974"/>
    </source>
</evidence>
<protein>
    <recommendedName>
        <fullName evidence="5">FAD/NAD(P)-binding domain-containing protein</fullName>
    </recommendedName>
</protein>
<reference evidence="6" key="2">
    <citation type="submission" date="2022-01" db="EMBL/GenBank/DDBJ databases">
        <authorList>
            <person name="Hirooka S."/>
            <person name="Miyagishima S.Y."/>
        </authorList>
    </citation>
    <scope>NUCLEOTIDE SEQUENCE</scope>
    <source>
        <strain evidence="6">NBRC 102759</strain>
    </source>
</reference>
<dbReference type="EMBL" id="BQMJ01000026">
    <property type="protein sequence ID" value="GJQ11676.1"/>
    <property type="molecule type" value="Genomic_DNA"/>
</dbReference>
<dbReference type="Proteomes" id="UP001061958">
    <property type="component" value="Unassembled WGS sequence"/>
</dbReference>
<organism evidence="6 7">
    <name type="scientific">Galdieria partita</name>
    <dbReference type="NCBI Taxonomy" id="83374"/>
    <lineage>
        <taxon>Eukaryota</taxon>
        <taxon>Rhodophyta</taxon>
        <taxon>Bangiophyceae</taxon>
        <taxon>Galdieriales</taxon>
        <taxon>Galdieriaceae</taxon>
        <taxon>Galdieria</taxon>
    </lineage>
</organism>